<comment type="caution">
    <text evidence="2">The sequence shown here is derived from an EMBL/GenBank/DDBJ whole genome shotgun (WGS) entry which is preliminary data.</text>
</comment>
<dbReference type="AlphaFoldDB" id="D6STJ5"/>
<name>D6STJ5_9BACT</name>
<evidence type="ECO:0000313" key="2">
    <source>
        <dbReference type="EMBL" id="EFI34011.1"/>
    </source>
</evidence>
<protein>
    <submittedName>
        <fullName evidence="2">Prevent-host-death family protein</fullName>
    </submittedName>
</protein>
<dbReference type="NCBIfam" id="TIGR01552">
    <property type="entry name" value="phd_fam"/>
    <property type="match status" value="1"/>
</dbReference>
<comment type="similarity">
    <text evidence="1">Belongs to the phD/YefM antitoxin family.</text>
</comment>
<dbReference type="OrthoDB" id="9800503at2"/>
<keyword evidence="3" id="KW-1185">Reference proteome</keyword>
<dbReference type="Proteomes" id="UP000005496">
    <property type="component" value="Unassembled WGS sequence"/>
</dbReference>
<dbReference type="InterPro" id="IPR036165">
    <property type="entry name" value="YefM-like_sf"/>
</dbReference>
<sequence length="77" mass="8578">MKTVTASEANRSFSSILRGVAEGESYTIISRGRAVAAIHPGAPEAAQRRQAKSILLERLNHQPITGNRQWTREELYE</sequence>
<gene>
    <name evidence="2" type="ORF">Dthio_PD1350</name>
</gene>
<dbReference type="eggNOG" id="COG4118">
    <property type="taxonomic scope" value="Bacteria"/>
</dbReference>
<evidence type="ECO:0000256" key="1">
    <source>
        <dbReference type="ARBA" id="ARBA00009981"/>
    </source>
</evidence>
<proteinExistence type="inferred from homology"/>
<dbReference type="SUPFAM" id="SSF143120">
    <property type="entry name" value="YefM-like"/>
    <property type="match status" value="1"/>
</dbReference>
<dbReference type="RefSeq" id="WP_008871360.1">
    <property type="nucleotide sequence ID" value="NZ_ACJN02000003.1"/>
</dbReference>
<accession>D6STJ5</accession>
<evidence type="ECO:0000313" key="3">
    <source>
        <dbReference type="Proteomes" id="UP000005496"/>
    </source>
</evidence>
<dbReference type="EMBL" id="ACJN02000003">
    <property type="protein sequence ID" value="EFI34011.1"/>
    <property type="molecule type" value="Genomic_DNA"/>
</dbReference>
<dbReference type="Gene3D" id="3.40.1620.10">
    <property type="entry name" value="YefM-like domain"/>
    <property type="match status" value="1"/>
</dbReference>
<organism evidence="2 3">
    <name type="scientific">Desulfonatronospira thiodismutans ASO3-1</name>
    <dbReference type="NCBI Taxonomy" id="555779"/>
    <lineage>
        <taxon>Bacteria</taxon>
        <taxon>Pseudomonadati</taxon>
        <taxon>Thermodesulfobacteriota</taxon>
        <taxon>Desulfovibrionia</taxon>
        <taxon>Desulfovibrionales</taxon>
        <taxon>Desulfonatronovibrionaceae</taxon>
        <taxon>Desulfonatronospira</taxon>
    </lineage>
</organism>
<reference evidence="2" key="1">
    <citation type="submission" date="2010-05" db="EMBL/GenBank/DDBJ databases">
        <title>The draft genome of Desulfonatronospira thiodismutans ASO3-1.</title>
        <authorList>
            <consortium name="US DOE Joint Genome Institute (JGI-PGF)"/>
            <person name="Lucas S."/>
            <person name="Copeland A."/>
            <person name="Lapidus A."/>
            <person name="Cheng J.-F."/>
            <person name="Bruce D."/>
            <person name="Goodwin L."/>
            <person name="Pitluck S."/>
            <person name="Chertkov O."/>
            <person name="Brettin T."/>
            <person name="Detter J.C."/>
            <person name="Han C."/>
            <person name="Land M.L."/>
            <person name="Hauser L."/>
            <person name="Kyrpides N."/>
            <person name="Mikhailova N."/>
            <person name="Muyzer G."/>
            <person name="Woyke T."/>
        </authorList>
    </citation>
    <scope>NUCLEOTIDE SEQUENCE [LARGE SCALE GENOMIC DNA]</scope>
    <source>
        <strain evidence="2">ASO3-1</strain>
    </source>
</reference>